<evidence type="ECO:0000256" key="1">
    <source>
        <dbReference type="ARBA" id="ARBA00004651"/>
    </source>
</evidence>
<dbReference type="EMBL" id="KV919311">
    <property type="protein sequence ID" value="OSX70113.1"/>
    <property type="molecule type" value="Genomic_DNA"/>
</dbReference>
<dbReference type="SUPFAM" id="SSF82689">
    <property type="entry name" value="Mechanosensitive channel protein MscS (YggB), C-terminal domain"/>
    <property type="match status" value="1"/>
</dbReference>
<dbReference type="OrthoDB" id="567160at2759"/>
<dbReference type="Pfam" id="PF00924">
    <property type="entry name" value="MS_channel_2nd"/>
    <property type="match status" value="1"/>
</dbReference>
<dbReference type="Gene3D" id="1.10.287.1260">
    <property type="match status" value="1"/>
</dbReference>
<organism evidence="4 5">
    <name type="scientific">Porphyra umbilicalis</name>
    <name type="common">Purple laver</name>
    <name type="synonym">Red alga</name>
    <dbReference type="NCBI Taxonomy" id="2786"/>
    <lineage>
        <taxon>Eukaryota</taxon>
        <taxon>Rhodophyta</taxon>
        <taxon>Bangiophyceae</taxon>
        <taxon>Bangiales</taxon>
        <taxon>Bangiaceae</taxon>
        <taxon>Porphyra</taxon>
    </lineage>
</organism>
<dbReference type="SUPFAM" id="SSF50182">
    <property type="entry name" value="Sm-like ribonucleoproteins"/>
    <property type="match status" value="1"/>
</dbReference>
<reference evidence="4 5" key="1">
    <citation type="submission" date="2017-03" db="EMBL/GenBank/DDBJ databases">
        <title>WGS assembly of Porphyra umbilicalis.</title>
        <authorList>
            <person name="Brawley S.H."/>
            <person name="Blouin N.A."/>
            <person name="Ficko-Blean E."/>
            <person name="Wheeler G.L."/>
            <person name="Lohr M."/>
            <person name="Goodson H.V."/>
            <person name="Jenkins J.W."/>
            <person name="Blaby-Haas C.E."/>
            <person name="Helliwell K.E."/>
            <person name="Chan C."/>
            <person name="Marriage T."/>
            <person name="Bhattacharya D."/>
            <person name="Klein A.S."/>
            <person name="Badis Y."/>
            <person name="Brodie J."/>
            <person name="Cao Y."/>
            <person name="Collen J."/>
            <person name="Dittami S.M."/>
            <person name="Gachon C.M."/>
            <person name="Green B.R."/>
            <person name="Karpowicz S."/>
            <person name="Kim J.W."/>
            <person name="Kudahl U."/>
            <person name="Lin S."/>
            <person name="Michel G."/>
            <person name="Mittag M."/>
            <person name="Olson B.J."/>
            <person name="Pangilinan J."/>
            <person name="Peng Y."/>
            <person name="Qiu H."/>
            <person name="Shu S."/>
            <person name="Singer J.T."/>
            <person name="Smith A.G."/>
            <person name="Sprecher B.N."/>
            <person name="Wagner V."/>
            <person name="Wang W."/>
            <person name="Wang Z.-Y."/>
            <person name="Yan J."/>
            <person name="Yarish C."/>
            <person name="Zoeuner-Riek S."/>
            <person name="Zhuang Y."/>
            <person name="Zou Y."/>
            <person name="Lindquist E.A."/>
            <person name="Grimwood J."/>
            <person name="Barry K."/>
            <person name="Rokhsar D.S."/>
            <person name="Schmutz J."/>
            <person name="Stiller J.W."/>
            <person name="Grossman A.R."/>
            <person name="Prochnik S.E."/>
        </authorList>
    </citation>
    <scope>NUCLEOTIDE SEQUENCE [LARGE SCALE GENOMIC DNA]</scope>
    <source>
        <strain evidence="4">4086291</strain>
    </source>
</reference>
<evidence type="ECO:0000313" key="4">
    <source>
        <dbReference type="EMBL" id="OSX70113.1"/>
    </source>
</evidence>
<dbReference type="InterPro" id="IPR011014">
    <property type="entry name" value="MscS_channel_TM-2"/>
</dbReference>
<dbReference type="Gene3D" id="3.30.70.100">
    <property type="match status" value="1"/>
</dbReference>
<feature type="domain" description="Mechanosensitive ion channel MscS" evidence="3">
    <location>
        <begin position="116"/>
        <end position="188"/>
    </location>
</feature>
<evidence type="ECO:0000259" key="3">
    <source>
        <dbReference type="Pfam" id="PF00924"/>
    </source>
</evidence>
<dbReference type="InterPro" id="IPR006685">
    <property type="entry name" value="MscS_channel_2nd"/>
</dbReference>
<keyword evidence="2" id="KW-0472">Membrane</keyword>
<dbReference type="PANTHER" id="PTHR30566:SF5">
    <property type="entry name" value="MECHANOSENSITIVE ION CHANNEL PROTEIN 1, MITOCHONDRIAL-RELATED"/>
    <property type="match status" value="1"/>
</dbReference>
<dbReference type="InterPro" id="IPR011066">
    <property type="entry name" value="MscS_channel_C_sf"/>
</dbReference>
<gene>
    <name evidence="4" type="ORF">BU14_0897s0002</name>
</gene>
<comment type="subcellular location">
    <subcellularLocation>
        <location evidence="1">Cell membrane</location>
        <topology evidence="1">Multi-pass membrane protein</topology>
    </subcellularLocation>
</comment>
<keyword evidence="5" id="KW-1185">Reference proteome</keyword>
<sequence>MNAARFTVRAAVALVGLLGVSDPFRVASIFSRAAHAAYAGWLLSRVKAAVVDRSVDGHGVFGSAKARFLLNRVGDVAILAVVVGAVLDAVGIPLQSALTLGGFGGIALGLASREAAENLVGGLLLGVTAPFAPGEAIIARKGGSGPPAVEGIVQRVGLINSSVVGFDAVPTTVPNSVFSAAAVTNLSRLKHRRFRQTIGLRYVDVDRVPGVVQGIRSLLAAAPGVDPAKGITVHWVRYAASSLDIEATAFFALGRLEFLDTVQGLLLRISELVRAAGADFAFPTTTIEVAPGAGGVPSILQADGEAANS</sequence>
<accession>A0A1X6NP52</accession>
<proteinExistence type="predicted"/>
<dbReference type="InterPro" id="IPR010920">
    <property type="entry name" value="LSM_dom_sf"/>
</dbReference>
<keyword evidence="2" id="KW-1003">Cell membrane</keyword>
<dbReference type="SUPFAM" id="SSF82861">
    <property type="entry name" value="Mechanosensitive channel protein MscS (YggB), transmembrane region"/>
    <property type="match status" value="1"/>
</dbReference>
<evidence type="ECO:0000256" key="2">
    <source>
        <dbReference type="ARBA" id="ARBA00022475"/>
    </source>
</evidence>
<dbReference type="Proteomes" id="UP000218209">
    <property type="component" value="Unassembled WGS sequence"/>
</dbReference>
<dbReference type="GO" id="GO:0005886">
    <property type="term" value="C:plasma membrane"/>
    <property type="evidence" value="ECO:0007669"/>
    <property type="project" value="UniProtKB-SubCell"/>
</dbReference>
<dbReference type="PANTHER" id="PTHR30566">
    <property type="entry name" value="YNAI-RELATED MECHANOSENSITIVE ION CHANNEL"/>
    <property type="match status" value="1"/>
</dbReference>
<name>A0A1X6NP52_PORUM</name>
<dbReference type="GO" id="GO:0055085">
    <property type="term" value="P:transmembrane transport"/>
    <property type="evidence" value="ECO:0007669"/>
    <property type="project" value="InterPro"/>
</dbReference>
<dbReference type="AlphaFoldDB" id="A0A1X6NP52"/>
<protein>
    <recommendedName>
        <fullName evidence="3">Mechanosensitive ion channel MscS domain-containing protein</fullName>
    </recommendedName>
</protein>
<evidence type="ECO:0000313" key="5">
    <source>
        <dbReference type="Proteomes" id="UP000218209"/>
    </source>
</evidence>